<evidence type="ECO:0000256" key="9">
    <source>
        <dbReference type="ARBA" id="ARBA00023299"/>
    </source>
</evidence>
<dbReference type="UniPathway" id="UPA00135">
    <property type="reaction ID" value="UER00197"/>
</dbReference>
<dbReference type="GO" id="GO:0008615">
    <property type="term" value="P:pyridoxine biosynthetic process"/>
    <property type="evidence" value="ECO:0007669"/>
    <property type="project" value="UniProtKB-UniRule"/>
</dbReference>
<dbReference type="FunFam" id="3.90.1150.10:FF:000006">
    <property type="entry name" value="Phosphoserine aminotransferase"/>
    <property type="match status" value="1"/>
</dbReference>
<evidence type="ECO:0000256" key="6">
    <source>
        <dbReference type="ARBA" id="ARBA00022679"/>
    </source>
</evidence>
<protein>
    <recommendedName>
        <fullName evidence="12">Phosphoserine aminotransferase</fullName>
        <ecNumber evidence="12">2.6.1.52</ecNumber>
    </recommendedName>
    <alternativeName>
        <fullName evidence="12">Phosphohydroxythreonine aminotransferase</fullName>
        <shortName evidence="12">PSAT</shortName>
    </alternativeName>
</protein>
<evidence type="ECO:0000256" key="7">
    <source>
        <dbReference type="ARBA" id="ARBA00022898"/>
    </source>
</evidence>
<feature type="binding site" evidence="12">
    <location>
        <position position="197"/>
    </location>
    <ligand>
        <name>pyridoxal 5'-phosphate</name>
        <dbReference type="ChEBI" id="CHEBI:597326"/>
    </ligand>
</feature>
<evidence type="ECO:0000256" key="8">
    <source>
        <dbReference type="ARBA" id="ARBA00023096"/>
    </source>
</evidence>
<evidence type="ECO:0000256" key="5">
    <source>
        <dbReference type="ARBA" id="ARBA00022605"/>
    </source>
</evidence>
<name>A0A420EFL2_9ALTE</name>
<dbReference type="Proteomes" id="UP000286482">
    <property type="component" value="Unassembled WGS sequence"/>
</dbReference>
<keyword evidence="6 12" id="KW-0808">Transferase</keyword>
<dbReference type="EMBL" id="RAQO01000004">
    <property type="protein sequence ID" value="RKF19477.1"/>
    <property type="molecule type" value="Genomic_DNA"/>
</dbReference>
<evidence type="ECO:0000256" key="1">
    <source>
        <dbReference type="ARBA" id="ARBA00004915"/>
    </source>
</evidence>
<evidence type="ECO:0000256" key="10">
    <source>
        <dbReference type="ARBA" id="ARBA00047630"/>
    </source>
</evidence>
<sequence>MKPQVYNFCAGPAMLPTAVMAKAQAEFVNWQGKGVSVMEVSHRSKEYIAIAEKAERDIRELLNIPNNYQILFCQGGGRGQFAAAPLNLLGDKQSISYIETGEWSRAAIVEGKKFASAFVHKAMTRDSNGKVCVEDSSLWKTDPQAAYLHYCPNETIEGVAINEVPQTDLDLVADFSSTILSQPIDVSKFALIYAGAQKNIGPSGLAIAIVRDDLLNKAHIDTPSILNYTTLAGAGSMYNTPPTYSWYLAGLVFEWLKDLGGLEAVAKLNQAKAALLYDYIDSSSFYNNDVAPSNRSLMNVPFTLQNDSLDAEFLKQAEENGLVTLKGHRIVGGMRASIYNAMPIEGVQALVSFMQIFAKSHEVK</sequence>
<dbReference type="AlphaFoldDB" id="A0A420EFL2"/>
<comment type="pathway">
    <text evidence="1 12">Cofactor biosynthesis; pyridoxine 5'-phosphate biosynthesis; pyridoxine 5'-phosphate from D-erythrose 4-phosphate: step 3/5.</text>
</comment>
<keyword evidence="15" id="KW-1185">Reference proteome</keyword>
<dbReference type="GO" id="GO:0006564">
    <property type="term" value="P:L-serine biosynthetic process"/>
    <property type="evidence" value="ECO:0007669"/>
    <property type="project" value="UniProtKB-UniRule"/>
</dbReference>
<dbReference type="InterPro" id="IPR015424">
    <property type="entry name" value="PyrdxlP-dep_Trfase"/>
</dbReference>
<evidence type="ECO:0000313" key="15">
    <source>
        <dbReference type="Proteomes" id="UP000286482"/>
    </source>
</evidence>
<dbReference type="GO" id="GO:0005737">
    <property type="term" value="C:cytoplasm"/>
    <property type="evidence" value="ECO:0007669"/>
    <property type="project" value="UniProtKB-SubCell"/>
</dbReference>
<dbReference type="PANTHER" id="PTHR43247">
    <property type="entry name" value="PHOSPHOSERINE AMINOTRANSFERASE"/>
    <property type="match status" value="1"/>
</dbReference>
<dbReference type="Gene3D" id="3.90.1150.10">
    <property type="entry name" value="Aspartate Aminotransferase, domain 1"/>
    <property type="match status" value="1"/>
</dbReference>
<keyword evidence="5 12" id="KW-0028">Amino-acid biosynthesis</keyword>
<evidence type="ECO:0000313" key="14">
    <source>
        <dbReference type="EMBL" id="RKF19477.1"/>
    </source>
</evidence>
<dbReference type="EC" id="2.6.1.52" evidence="12"/>
<dbReference type="GO" id="GO:0030170">
    <property type="term" value="F:pyridoxal phosphate binding"/>
    <property type="evidence" value="ECO:0007669"/>
    <property type="project" value="UniProtKB-UniRule"/>
</dbReference>
<dbReference type="NCBIfam" id="NF003764">
    <property type="entry name" value="PRK05355.1"/>
    <property type="match status" value="1"/>
</dbReference>
<dbReference type="GO" id="GO:0004648">
    <property type="term" value="F:O-phospho-L-serine:2-oxoglutarate aminotransferase activity"/>
    <property type="evidence" value="ECO:0007669"/>
    <property type="project" value="UniProtKB-UniRule"/>
</dbReference>
<evidence type="ECO:0000256" key="2">
    <source>
        <dbReference type="ARBA" id="ARBA00005099"/>
    </source>
</evidence>
<feature type="domain" description="Aminotransferase class V" evidence="13">
    <location>
        <begin position="5"/>
        <end position="350"/>
    </location>
</feature>
<dbReference type="UniPathway" id="UPA00244">
    <property type="reaction ID" value="UER00311"/>
</dbReference>
<feature type="binding site" evidence="12">
    <location>
        <position position="43"/>
    </location>
    <ligand>
        <name>L-glutamate</name>
        <dbReference type="ChEBI" id="CHEBI:29985"/>
    </ligand>
</feature>
<comment type="pathway">
    <text evidence="2 12">Amino-acid biosynthesis; L-serine biosynthesis; L-serine from 3-phospho-D-glycerate: step 2/3.</text>
</comment>
<comment type="caution">
    <text evidence="12">Lacks conserved residue(s) required for the propagation of feature annotation.</text>
</comment>
<comment type="subcellular location">
    <subcellularLocation>
        <location evidence="12">Cytoplasm</location>
    </subcellularLocation>
</comment>
<dbReference type="SUPFAM" id="SSF53383">
    <property type="entry name" value="PLP-dependent transferases"/>
    <property type="match status" value="1"/>
</dbReference>
<feature type="binding site" evidence="12">
    <location>
        <position position="174"/>
    </location>
    <ligand>
        <name>pyridoxal 5'-phosphate</name>
        <dbReference type="ChEBI" id="CHEBI:597326"/>
    </ligand>
</feature>
<proteinExistence type="inferred from homology"/>
<dbReference type="NCBIfam" id="TIGR01364">
    <property type="entry name" value="serC_1"/>
    <property type="match status" value="1"/>
</dbReference>
<dbReference type="Gene3D" id="3.40.640.10">
    <property type="entry name" value="Type I PLP-dependent aspartate aminotransferase-like (Major domain)"/>
    <property type="match status" value="1"/>
</dbReference>
<keyword evidence="8 12" id="KW-0664">Pyridoxine biosynthesis</keyword>
<comment type="catalytic activity">
    <reaction evidence="10 12">
        <text>4-(phosphooxy)-L-threonine + 2-oxoglutarate = (R)-3-hydroxy-2-oxo-4-phosphooxybutanoate + L-glutamate</text>
        <dbReference type="Rhea" id="RHEA:16573"/>
        <dbReference type="ChEBI" id="CHEBI:16810"/>
        <dbReference type="ChEBI" id="CHEBI:29985"/>
        <dbReference type="ChEBI" id="CHEBI:58452"/>
        <dbReference type="ChEBI" id="CHEBI:58538"/>
        <dbReference type="EC" id="2.6.1.52"/>
    </reaction>
</comment>
<evidence type="ECO:0000259" key="13">
    <source>
        <dbReference type="Pfam" id="PF00266"/>
    </source>
</evidence>
<dbReference type="InterPro" id="IPR000192">
    <property type="entry name" value="Aminotrans_V_dom"/>
</dbReference>
<evidence type="ECO:0000256" key="11">
    <source>
        <dbReference type="ARBA" id="ARBA00049007"/>
    </source>
</evidence>
<dbReference type="Pfam" id="PF00266">
    <property type="entry name" value="Aminotran_5"/>
    <property type="match status" value="1"/>
</dbReference>
<organism evidence="14 15">
    <name type="scientific">Alginatibacterium sediminis</name>
    <dbReference type="NCBI Taxonomy" id="2164068"/>
    <lineage>
        <taxon>Bacteria</taxon>
        <taxon>Pseudomonadati</taxon>
        <taxon>Pseudomonadota</taxon>
        <taxon>Gammaproteobacteria</taxon>
        <taxon>Alteromonadales</taxon>
        <taxon>Alteromonadaceae</taxon>
        <taxon>Alginatibacterium</taxon>
    </lineage>
</organism>
<reference evidence="14 15" key="1">
    <citation type="submission" date="2018-09" db="EMBL/GenBank/DDBJ databases">
        <authorList>
            <person name="Wang Z."/>
        </authorList>
    </citation>
    <scope>NUCLEOTIDE SEQUENCE [LARGE SCALE GENOMIC DNA]</scope>
    <source>
        <strain evidence="14 15">ALS 81</strain>
    </source>
</reference>
<keyword evidence="12" id="KW-0963">Cytoplasm</keyword>
<feature type="binding site" evidence="12">
    <location>
        <position position="155"/>
    </location>
    <ligand>
        <name>pyridoxal 5'-phosphate</name>
        <dbReference type="ChEBI" id="CHEBI:597326"/>
    </ligand>
</feature>
<keyword evidence="7 12" id="KW-0663">Pyridoxal phosphate</keyword>
<dbReference type="InterPro" id="IPR015422">
    <property type="entry name" value="PyrdxlP-dep_Trfase_small"/>
</dbReference>
<comment type="similarity">
    <text evidence="3 12">Belongs to the class-V pyridoxal-phosphate-dependent aminotransferase family. SerC subfamily.</text>
</comment>
<dbReference type="FunFam" id="3.40.640.10:FF:000010">
    <property type="entry name" value="Phosphoserine aminotransferase"/>
    <property type="match status" value="1"/>
</dbReference>
<evidence type="ECO:0000256" key="12">
    <source>
        <dbReference type="HAMAP-Rule" id="MF_00160"/>
    </source>
</evidence>
<feature type="binding site" evidence="12">
    <location>
        <begin position="239"/>
        <end position="240"/>
    </location>
    <ligand>
        <name>pyridoxal 5'-phosphate</name>
        <dbReference type="ChEBI" id="CHEBI:597326"/>
    </ligand>
</feature>
<comment type="function">
    <text evidence="12">Catalyzes the reversible conversion of 3-phosphohydroxypyruvate to phosphoserine and of 3-hydroxy-2-oxo-4-phosphonooxybutanoate to phosphohydroxythreonine.</text>
</comment>
<feature type="binding site" evidence="12">
    <location>
        <position position="103"/>
    </location>
    <ligand>
        <name>pyridoxal 5'-phosphate</name>
        <dbReference type="ChEBI" id="CHEBI:597326"/>
    </ligand>
</feature>
<comment type="catalytic activity">
    <reaction evidence="11 12">
        <text>O-phospho-L-serine + 2-oxoglutarate = 3-phosphooxypyruvate + L-glutamate</text>
        <dbReference type="Rhea" id="RHEA:14329"/>
        <dbReference type="ChEBI" id="CHEBI:16810"/>
        <dbReference type="ChEBI" id="CHEBI:18110"/>
        <dbReference type="ChEBI" id="CHEBI:29985"/>
        <dbReference type="ChEBI" id="CHEBI:57524"/>
        <dbReference type="EC" id="2.6.1.52"/>
    </reaction>
</comment>
<keyword evidence="4 12" id="KW-0032">Aminotransferase</keyword>
<evidence type="ECO:0000256" key="4">
    <source>
        <dbReference type="ARBA" id="ARBA00022576"/>
    </source>
</evidence>
<feature type="modified residue" description="N6-(pyridoxal phosphate)lysine" evidence="12">
    <location>
        <position position="198"/>
    </location>
</feature>
<dbReference type="PIRSF" id="PIRSF000525">
    <property type="entry name" value="SerC"/>
    <property type="match status" value="1"/>
</dbReference>
<accession>A0A420EFL2</accession>
<comment type="subunit">
    <text evidence="12">Homodimer.</text>
</comment>
<dbReference type="InterPro" id="IPR022278">
    <property type="entry name" value="Pser_aminoTfrase"/>
</dbReference>
<dbReference type="InterPro" id="IPR015421">
    <property type="entry name" value="PyrdxlP-dep_Trfase_major"/>
</dbReference>
<keyword evidence="9 12" id="KW-0718">Serine biosynthesis</keyword>
<comment type="caution">
    <text evidence="14">The sequence shown here is derived from an EMBL/GenBank/DDBJ whole genome shotgun (WGS) entry which is preliminary data.</text>
</comment>
<dbReference type="OrthoDB" id="9809412at2"/>
<dbReference type="PANTHER" id="PTHR43247:SF1">
    <property type="entry name" value="PHOSPHOSERINE AMINOTRANSFERASE"/>
    <property type="match status" value="1"/>
</dbReference>
<dbReference type="HAMAP" id="MF_00160">
    <property type="entry name" value="SerC_aminotrans_5"/>
    <property type="match status" value="1"/>
</dbReference>
<comment type="cofactor">
    <cofactor evidence="12">
        <name>pyridoxal 5'-phosphate</name>
        <dbReference type="ChEBI" id="CHEBI:597326"/>
    </cofactor>
    <text evidence="12">Binds 1 pyridoxal phosphate per subunit.</text>
</comment>
<gene>
    <name evidence="12 14" type="primary">serC</name>
    <name evidence="14" type="ORF">DBZ36_03150</name>
</gene>
<dbReference type="RefSeq" id="WP_120353483.1">
    <property type="nucleotide sequence ID" value="NZ_RAQO01000004.1"/>
</dbReference>
<evidence type="ECO:0000256" key="3">
    <source>
        <dbReference type="ARBA" id="ARBA00006904"/>
    </source>
</evidence>
<feature type="binding site" evidence="12">
    <location>
        <begin position="77"/>
        <end position="78"/>
    </location>
    <ligand>
        <name>pyridoxal 5'-phosphate</name>
        <dbReference type="ChEBI" id="CHEBI:597326"/>
    </ligand>
</feature>